<keyword evidence="6" id="KW-0506">mRNA capping</keyword>
<name>A0A4P9YWP1_9FUNG</name>
<keyword evidence="6" id="KW-0507">mRNA processing</keyword>
<keyword evidence="5" id="KW-0694">RNA-binding</keyword>
<proteinExistence type="predicted"/>
<dbReference type="GO" id="GO:0003723">
    <property type="term" value="F:RNA binding"/>
    <property type="evidence" value="ECO:0007669"/>
    <property type="project" value="UniProtKB-KW"/>
</dbReference>
<evidence type="ECO:0000313" key="12">
    <source>
        <dbReference type="EMBL" id="RKP24446.1"/>
    </source>
</evidence>
<dbReference type="InterPro" id="IPR029063">
    <property type="entry name" value="SAM-dependent_MTases_sf"/>
</dbReference>
<dbReference type="Pfam" id="PF03291">
    <property type="entry name" value="mRNA_G-N7_MeTrfase"/>
    <property type="match status" value="1"/>
</dbReference>
<feature type="non-terminal residue" evidence="12">
    <location>
        <position position="1"/>
    </location>
</feature>
<dbReference type="InterPro" id="IPR004971">
    <property type="entry name" value="mRNA_G-N7_MeTrfase_dom"/>
</dbReference>
<dbReference type="GO" id="GO:0004482">
    <property type="term" value="F:mRNA 5'-cap (guanine-N7-)-methyltransferase activity"/>
    <property type="evidence" value="ECO:0007669"/>
    <property type="project" value="UniProtKB-EC"/>
</dbReference>
<reference evidence="13" key="1">
    <citation type="journal article" date="2018" name="Nat. Microbiol.">
        <title>Leveraging single-cell genomics to expand the fungal tree of life.</title>
        <authorList>
            <person name="Ahrendt S.R."/>
            <person name="Quandt C.A."/>
            <person name="Ciobanu D."/>
            <person name="Clum A."/>
            <person name="Salamov A."/>
            <person name="Andreopoulos B."/>
            <person name="Cheng J.F."/>
            <person name="Woyke T."/>
            <person name="Pelin A."/>
            <person name="Henrissat B."/>
            <person name="Reynolds N.K."/>
            <person name="Benny G.L."/>
            <person name="Smith M.E."/>
            <person name="James T.Y."/>
            <person name="Grigoriev I.V."/>
        </authorList>
    </citation>
    <scope>NUCLEOTIDE SEQUENCE [LARGE SCALE GENOMIC DNA]</scope>
    <source>
        <strain evidence="13">Benny S71-1</strain>
    </source>
</reference>
<sequence>ARPPPKVPTNNAVQVANHYNQHQQQSHEERKQSKIYRLRSFNNWTKSVLIAQAVKQRPTRRVLDMGCGKGGDLLKWAKARIDYYVGVDIASVSIDQARGRWHDIRHNRFRADFYALDCYENPLEQVIPRGEQFDIVTQQFCLHYAFETEHKARQMVKNVADHLSRGGRWIGTLPDAYWIAKKLQASDGLRFGNSVYYIEFDQKDTFPTYGHRYVFHLE</sequence>
<dbReference type="EMBL" id="KZ990222">
    <property type="protein sequence ID" value="RKP24446.1"/>
    <property type="molecule type" value="Genomic_DNA"/>
</dbReference>
<dbReference type="InterPro" id="IPR039753">
    <property type="entry name" value="RG7MT1"/>
</dbReference>
<evidence type="ECO:0000256" key="9">
    <source>
        <dbReference type="ARBA" id="ARBA00044712"/>
    </source>
</evidence>
<evidence type="ECO:0000256" key="5">
    <source>
        <dbReference type="ARBA" id="ARBA00022884"/>
    </source>
</evidence>
<keyword evidence="2 12" id="KW-0489">Methyltransferase</keyword>
<evidence type="ECO:0000256" key="1">
    <source>
        <dbReference type="ARBA" id="ARBA00011926"/>
    </source>
</evidence>
<evidence type="ECO:0000256" key="3">
    <source>
        <dbReference type="ARBA" id="ARBA00022679"/>
    </source>
</evidence>
<protein>
    <recommendedName>
        <fullName evidence="10">mRNA cap guanine-N(7) methyltransferase</fullName>
        <ecNumber evidence="1">2.1.1.56</ecNumber>
    </recommendedName>
    <alternativeName>
        <fullName evidence="7">mRNA (guanine-N(7))-methyltransferase</fullName>
    </alternativeName>
    <alternativeName>
        <fullName evidence="8">mRNA cap methyltransferase</fullName>
    </alternativeName>
</protein>
<dbReference type="CDD" id="cd02440">
    <property type="entry name" value="AdoMet_MTases"/>
    <property type="match status" value="1"/>
</dbReference>
<evidence type="ECO:0000259" key="11">
    <source>
        <dbReference type="PROSITE" id="PS51562"/>
    </source>
</evidence>
<keyword evidence="13" id="KW-1185">Reference proteome</keyword>
<evidence type="ECO:0000256" key="4">
    <source>
        <dbReference type="ARBA" id="ARBA00022691"/>
    </source>
</evidence>
<evidence type="ECO:0000313" key="13">
    <source>
        <dbReference type="Proteomes" id="UP000278143"/>
    </source>
</evidence>
<gene>
    <name evidence="12" type="ORF">SYNPS1DRAFT_7364</name>
</gene>
<organism evidence="12 13">
    <name type="scientific">Syncephalis pseudoplumigaleata</name>
    <dbReference type="NCBI Taxonomy" id="1712513"/>
    <lineage>
        <taxon>Eukaryota</taxon>
        <taxon>Fungi</taxon>
        <taxon>Fungi incertae sedis</taxon>
        <taxon>Zoopagomycota</taxon>
        <taxon>Zoopagomycotina</taxon>
        <taxon>Zoopagomycetes</taxon>
        <taxon>Zoopagales</taxon>
        <taxon>Piptocephalidaceae</taxon>
        <taxon>Syncephalis</taxon>
    </lineage>
</organism>
<evidence type="ECO:0000256" key="2">
    <source>
        <dbReference type="ARBA" id="ARBA00022603"/>
    </source>
</evidence>
<keyword evidence="4" id="KW-0949">S-adenosyl-L-methionine</keyword>
<dbReference type="Gene3D" id="3.40.50.150">
    <property type="entry name" value="Vaccinia Virus protein VP39"/>
    <property type="match status" value="1"/>
</dbReference>
<dbReference type="PROSITE" id="PS51562">
    <property type="entry name" value="RNA_CAP0_MT"/>
    <property type="match status" value="1"/>
</dbReference>
<comment type="catalytic activity">
    <reaction evidence="9">
        <text>a 5'-end (5'-triphosphoguanosine)-ribonucleoside in mRNA + S-adenosyl-L-methionine = a 5'-end (N(7)-methyl 5'-triphosphoguanosine)-ribonucleoside in mRNA + S-adenosyl-L-homocysteine</text>
        <dbReference type="Rhea" id="RHEA:67008"/>
        <dbReference type="Rhea" id="RHEA-COMP:17166"/>
        <dbReference type="Rhea" id="RHEA-COMP:17167"/>
        <dbReference type="ChEBI" id="CHEBI:57856"/>
        <dbReference type="ChEBI" id="CHEBI:59789"/>
        <dbReference type="ChEBI" id="CHEBI:156461"/>
        <dbReference type="ChEBI" id="CHEBI:167617"/>
        <dbReference type="EC" id="2.1.1.56"/>
    </reaction>
</comment>
<dbReference type="OrthoDB" id="10248867at2759"/>
<dbReference type="PANTHER" id="PTHR12189:SF2">
    <property type="entry name" value="MRNA CAP GUANINE-N7 METHYLTRANSFERASE"/>
    <property type="match status" value="1"/>
</dbReference>
<feature type="domain" description="MRNA cap 0 methyltransferase" evidence="11">
    <location>
        <begin position="33"/>
        <end position="218"/>
    </location>
</feature>
<dbReference type="SUPFAM" id="SSF53335">
    <property type="entry name" value="S-adenosyl-L-methionine-dependent methyltransferases"/>
    <property type="match status" value="1"/>
</dbReference>
<dbReference type="EC" id="2.1.1.56" evidence="1"/>
<evidence type="ECO:0000256" key="8">
    <source>
        <dbReference type="ARBA" id="ARBA00033387"/>
    </source>
</evidence>
<dbReference type="PANTHER" id="PTHR12189">
    <property type="entry name" value="MRNA GUANINE-7- METHYLTRANSFERASE"/>
    <property type="match status" value="1"/>
</dbReference>
<dbReference type="Proteomes" id="UP000278143">
    <property type="component" value="Unassembled WGS sequence"/>
</dbReference>
<feature type="non-terminal residue" evidence="12">
    <location>
        <position position="218"/>
    </location>
</feature>
<evidence type="ECO:0000256" key="7">
    <source>
        <dbReference type="ARBA" id="ARBA00032772"/>
    </source>
</evidence>
<dbReference type="AlphaFoldDB" id="A0A4P9YWP1"/>
<evidence type="ECO:0000256" key="6">
    <source>
        <dbReference type="ARBA" id="ARBA00023042"/>
    </source>
</evidence>
<evidence type="ECO:0000256" key="10">
    <source>
        <dbReference type="ARBA" id="ARBA00049739"/>
    </source>
</evidence>
<keyword evidence="3 12" id="KW-0808">Transferase</keyword>
<dbReference type="GO" id="GO:0005634">
    <property type="term" value="C:nucleus"/>
    <property type="evidence" value="ECO:0007669"/>
    <property type="project" value="TreeGrafter"/>
</dbReference>
<accession>A0A4P9YWP1</accession>